<dbReference type="AlphaFoldDB" id="A9KFB5"/>
<sequence>MVPVFRFAAYGLLLMNVLEKDTEIRNQCKIAIKLELLMLAIDIRDKNL</sequence>
<accession>A9KFB5</accession>
<name>A9KFB5_COXBN</name>
<dbReference type="HOGENOM" id="CLU_216274_0_0_6"/>
<protein>
    <submittedName>
        <fullName evidence="1">Uncharacterized protein</fullName>
    </submittedName>
</protein>
<dbReference type="EMBL" id="CP000733">
    <property type="protein sequence ID" value="ABS78040.1"/>
    <property type="molecule type" value="Genomic_DNA"/>
</dbReference>
<dbReference type="KEGG" id="cbd:CBUD_0498"/>
<organism evidence="1 2">
    <name type="scientific">Coxiella burnetii (strain Dugway 5J108-111)</name>
    <dbReference type="NCBI Taxonomy" id="434922"/>
    <lineage>
        <taxon>Bacteria</taxon>
        <taxon>Pseudomonadati</taxon>
        <taxon>Pseudomonadota</taxon>
        <taxon>Gammaproteobacteria</taxon>
        <taxon>Legionellales</taxon>
        <taxon>Coxiellaceae</taxon>
        <taxon>Coxiella</taxon>
    </lineage>
</organism>
<dbReference type="Proteomes" id="UP000008555">
    <property type="component" value="Chromosome"/>
</dbReference>
<evidence type="ECO:0000313" key="2">
    <source>
        <dbReference type="Proteomes" id="UP000008555"/>
    </source>
</evidence>
<dbReference type="RefSeq" id="WP_005771989.1">
    <property type="nucleotide sequence ID" value="NC_009727.1"/>
</dbReference>
<gene>
    <name evidence="1" type="ordered locus">CBUD_0498</name>
</gene>
<reference evidence="1 2" key="1">
    <citation type="journal article" date="2009" name="Infect. Immun.">
        <title>Comparative genomics reveal extensive transposon-mediated genomic plasticity and diversity among potential effector proteins within the genus Coxiella.</title>
        <authorList>
            <person name="Beare P.A."/>
            <person name="Unsworth N."/>
            <person name="Andoh M."/>
            <person name="Voth D.E."/>
            <person name="Omsland A."/>
            <person name="Gilk S.D."/>
            <person name="Williams K.P."/>
            <person name="Sobral B.W."/>
            <person name="Kupko J.J.III."/>
            <person name="Porcella S.F."/>
            <person name="Samuel J.E."/>
            <person name="Heinzen R.A."/>
        </authorList>
    </citation>
    <scope>NUCLEOTIDE SEQUENCE [LARGE SCALE GENOMIC DNA]</scope>
    <source>
        <strain evidence="1 2">Dugway 5J108-111</strain>
    </source>
</reference>
<evidence type="ECO:0000313" key="1">
    <source>
        <dbReference type="EMBL" id="ABS78040.1"/>
    </source>
</evidence>
<proteinExistence type="predicted"/>